<evidence type="ECO:0000256" key="1">
    <source>
        <dbReference type="SAM" id="MobiDB-lite"/>
    </source>
</evidence>
<feature type="compositionally biased region" description="Low complexity" evidence="1">
    <location>
        <begin position="1146"/>
        <end position="1157"/>
    </location>
</feature>
<dbReference type="InterPro" id="IPR043225">
    <property type="entry name" value="BACK_BTBD8"/>
</dbReference>
<feature type="region of interest" description="Disordered" evidence="1">
    <location>
        <begin position="844"/>
        <end position="898"/>
    </location>
</feature>
<dbReference type="InterPro" id="IPR011333">
    <property type="entry name" value="SKP1/BTB/POZ_sf"/>
</dbReference>
<feature type="domain" description="BTB" evidence="2">
    <location>
        <begin position="1297"/>
        <end position="1364"/>
    </location>
</feature>
<feature type="compositionally biased region" description="Low complexity" evidence="1">
    <location>
        <begin position="845"/>
        <end position="864"/>
    </location>
</feature>
<dbReference type="PANTHER" id="PTHR22427:SF7">
    <property type="entry name" value="GH15728P"/>
    <property type="match status" value="1"/>
</dbReference>
<feature type="region of interest" description="Disordered" evidence="1">
    <location>
        <begin position="1627"/>
        <end position="1855"/>
    </location>
</feature>
<dbReference type="Proteomes" id="UP001152798">
    <property type="component" value="Chromosome 3"/>
</dbReference>
<feature type="compositionally biased region" description="Polar residues" evidence="1">
    <location>
        <begin position="1814"/>
        <end position="1827"/>
    </location>
</feature>
<dbReference type="PANTHER" id="PTHR22427">
    <property type="entry name" value="GH15728P"/>
    <property type="match status" value="1"/>
</dbReference>
<dbReference type="Gene3D" id="3.30.710.10">
    <property type="entry name" value="Potassium Channel Kv1.1, Chain A"/>
    <property type="match status" value="1"/>
</dbReference>
<evidence type="ECO:0000259" key="2">
    <source>
        <dbReference type="PROSITE" id="PS50097"/>
    </source>
</evidence>
<dbReference type="SUPFAM" id="SSF54695">
    <property type="entry name" value="POZ domain"/>
    <property type="match status" value="1"/>
</dbReference>
<dbReference type="Pfam" id="PF26017">
    <property type="entry name" value="BACK_BTBD8"/>
    <property type="match status" value="1"/>
</dbReference>
<feature type="compositionally biased region" description="Low complexity" evidence="1">
    <location>
        <begin position="1792"/>
        <end position="1813"/>
    </location>
</feature>
<feature type="compositionally biased region" description="Low complexity" evidence="1">
    <location>
        <begin position="292"/>
        <end position="305"/>
    </location>
</feature>
<feature type="compositionally biased region" description="Basic and acidic residues" evidence="1">
    <location>
        <begin position="1638"/>
        <end position="1650"/>
    </location>
</feature>
<sequence length="1855" mass="206488">MNGLSKYPLDKLYCRIYTDCLFADLDLLFTSGSIRTHRSLLETRVPNFYKELTSWEHRNNTSAWSNLSLHLIESFIREVYNRNILKHKEDAVVAQIRILRGEKECDVGSPDSDVFVTPKASPSEPHLIEPYHGVSHKVYYSLVHFEEGSQQVLEKELAEQDELSNSFRSIIIKETRQKPLSNATIKSKNPSKKDVSQKPSRPQQFNTKLKPYVKTKLVLKLQNQLDDMNRVQGIGQKEEDIMSNPDSFLEPVSSGYVTGCSPRDTNSSEALGADTTEVATSEDIPHDDKSRGSSSVSSDPGTWDSTFPTNDDDTFIEKENSEHITKSDSIVFLKEKSNIMSTISPEEEGNTKTLDKQAESAKCSEYMYSFSEKNGSFINLKRGTQYPSSLTNEEFSSSNAISNNFFIDAASLRDENEMYLPNIRNPVFTSTNIMQPKTHNCDDMSLENANDKSDLDVRKVEVFLDKDPKTNPELNSIKEKDEVNRTLIRRNTFDLDPDDITLSRLKEEYEKSQSDTAHTDNGCNVNEKDISHDYKLNSDKKMALRSPHEEDMHSPDSLNNDFHLDSFANNNGILKKPVETLNSISECEKNENLPITTQGESSIENKDSNAFDITSSPINILKINTLNDSYDKNKTSDSFISDCSPNVEVSSRKTELSKLSESAVDSYFSKIERTPIVSGGSQFSDLSSSEYSVSASPLARRKTEFAPILSGGFDELSSVEQGKTKSKVSSSLNTSWVVDMSGSGKSPPESLTDNKMDRNRSGNSGTGFFVSLDDPYPSFDSFTSTSSAERSDSGQLKKNILTESNSSCGFFIDLKENNEKIFNKSEQQPSHEKKLFSMFIDIGNSKSSDSTSPKSKPGSPFFPSKRNKGPSVAERLTAKHLDKKSNSTSSDSGLDLGEHPEIAKGRLLFNESSEQTHIFSDSSNNDSGFITKRQSFYMFIGNEESPVTRRKTLPSGIKQNTNRHSWNNEYKLNFKSETYGNKKEHKRSSSISYDESYNKERFSSGPSSIEDVMLKQREKRNGNSVLASWHGPIKPSSELSRIISNGSRHELKEKAKETQNPLESSETEFPDKGEDMSCSIKSDDVFDISNTTLSSKEDVNRTFVVDDVSKVVNINTNDLELSTPSHDIVSDLSKDDSVTDLIQDQKSTSSNATNKSSVCDVDQNTPKLSEHSTSQPALDSAGGFVKLSDMDKEPAQQSWKPSVKGSRMSRSIPEGSWIDSKIITNSASSRSLSRLFPHLYSKSESRDSSLQSSLHSSIVEPSPIEVSTEEEGSCTSGGPCSRLGEDLLRMFLDEISPDVTVEVGGRRIKAHKCILSSRCQYFAGMLSGGWVESAGNVISLQGFSYNTVHFALCHIYSGASQIPETINIVELATLADMLCLEGLKEVIMYTLKVKYCHFFHKPCSGCLVGVVECLPLAAAYSLDEIYRKSLRWITKHFLKIWPTKGFASLPKELHEKCYKQHTVHMSNENILETVMGCDKLEATIPNVRWANPVFALNSKLHEATVKYISQHFASILASQAFMTLGQEDSWTVTRLEETLLNISKSLSPDQACQSYKRIKIILSDINNSDPEVIDWKLEFLELLTKLETSIEDCLIRQAGRAARTTSWAKMDLALRRRIQEAACLVFTPGPRPASASRETNKSTKATEIKPKSPAPSSGIVRKTVVSANHQPHKTTQSPVPKPKTPSKLSQVKSRYLEPKPVRKETPEAQPRRMSGTGKAISSSDSSRTSSPATARVSRPGTAERRTPITGRRLAGESSEATSQNIKENRASTSKESDPKCGALKRQSTFRVATKSSSAKQVTTTTKQVTRTRTPSNLPTKTSVNNNKIKPPSATARSGTYHRDDTFQNKKAQQSN</sequence>
<feature type="region of interest" description="Disordered" evidence="1">
    <location>
        <begin position="1143"/>
        <end position="1211"/>
    </location>
</feature>
<feature type="compositionally biased region" description="Polar residues" evidence="1">
    <location>
        <begin position="197"/>
        <end position="207"/>
    </location>
</feature>
<protein>
    <recommendedName>
        <fullName evidence="2">BTB domain-containing protein</fullName>
    </recommendedName>
</protein>
<dbReference type="OrthoDB" id="409642at2759"/>
<proteinExistence type="predicted"/>
<accession>A0A9P0H142</accession>
<evidence type="ECO:0000313" key="4">
    <source>
        <dbReference type="Proteomes" id="UP001152798"/>
    </source>
</evidence>
<feature type="compositionally biased region" description="Polar residues" evidence="1">
    <location>
        <begin position="1162"/>
        <end position="1177"/>
    </location>
</feature>
<feature type="compositionally biased region" description="Basic and acidic residues" evidence="1">
    <location>
        <begin position="876"/>
        <end position="885"/>
    </location>
</feature>
<feature type="compositionally biased region" description="Low complexity" evidence="1">
    <location>
        <begin position="1721"/>
        <end position="1738"/>
    </location>
</feature>
<dbReference type="CDD" id="cd18286">
    <property type="entry name" value="BTB2_POZ_BTBD8"/>
    <property type="match status" value="1"/>
</dbReference>
<feature type="compositionally biased region" description="Polar residues" evidence="1">
    <location>
        <begin position="1665"/>
        <end position="1678"/>
    </location>
</feature>
<evidence type="ECO:0000313" key="3">
    <source>
        <dbReference type="EMBL" id="CAH1395069.1"/>
    </source>
</evidence>
<dbReference type="InterPro" id="IPR000210">
    <property type="entry name" value="BTB/POZ_dom"/>
</dbReference>
<feature type="region of interest" description="Disordered" evidence="1">
    <location>
        <begin position="739"/>
        <end position="767"/>
    </location>
</feature>
<feature type="region of interest" description="Disordered" evidence="1">
    <location>
        <begin position="236"/>
        <end position="314"/>
    </location>
</feature>
<dbReference type="Pfam" id="PF00651">
    <property type="entry name" value="BTB"/>
    <property type="match status" value="1"/>
</dbReference>
<feature type="region of interest" description="Disordered" evidence="1">
    <location>
        <begin position="180"/>
        <end position="207"/>
    </location>
</feature>
<feature type="compositionally biased region" description="Basic and acidic residues" evidence="1">
    <location>
        <begin position="1694"/>
        <end position="1710"/>
    </location>
</feature>
<gene>
    <name evidence="3" type="ORF">NEZAVI_LOCUS5405</name>
</gene>
<reference evidence="3" key="1">
    <citation type="submission" date="2022-01" db="EMBL/GenBank/DDBJ databases">
        <authorList>
            <person name="King R."/>
        </authorList>
    </citation>
    <scope>NUCLEOTIDE SEQUENCE</scope>
</reference>
<dbReference type="CDD" id="cd18490">
    <property type="entry name" value="BACK_BTBD8"/>
    <property type="match status" value="1"/>
</dbReference>
<feature type="region of interest" description="Disordered" evidence="1">
    <location>
        <begin position="1048"/>
        <end position="1076"/>
    </location>
</feature>
<dbReference type="SMART" id="SM00225">
    <property type="entry name" value="BTB"/>
    <property type="match status" value="1"/>
</dbReference>
<feature type="region of interest" description="Disordered" evidence="1">
    <location>
        <begin position="980"/>
        <end position="1009"/>
    </location>
</feature>
<feature type="compositionally biased region" description="Basic and acidic residues" evidence="1">
    <location>
        <begin position="1766"/>
        <end position="1778"/>
    </location>
</feature>
<name>A0A9P0H142_NEZVI</name>
<feature type="compositionally biased region" description="Basic and acidic residues" evidence="1">
    <location>
        <begin position="1048"/>
        <end position="1057"/>
    </location>
</feature>
<dbReference type="EMBL" id="OV725079">
    <property type="protein sequence ID" value="CAH1395069.1"/>
    <property type="molecule type" value="Genomic_DNA"/>
</dbReference>
<dbReference type="PROSITE" id="PS50097">
    <property type="entry name" value="BTB"/>
    <property type="match status" value="1"/>
</dbReference>
<organism evidence="3 4">
    <name type="scientific">Nezara viridula</name>
    <name type="common">Southern green stink bug</name>
    <name type="synonym">Cimex viridulus</name>
    <dbReference type="NCBI Taxonomy" id="85310"/>
    <lineage>
        <taxon>Eukaryota</taxon>
        <taxon>Metazoa</taxon>
        <taxon>Ecdysozoa</taxon>
        <taxon>Arthropoda</taxon>
        <taxon>Hexapoda</taxon>
        <taxon>Insecta</taxon>
        <taxon>Pterygota</taxon>
        <taxon>Neoptera</taxon>
        <taxon>Paraneoptera</taxon>
        <taxon>Hemiptera</taxon>
        <taxon>Heteroptera</taxon>
        <taxon>Panheteroptera</taxon>
        <taxon>Pentatomomorpha</taxon>
        <taxon>Pentatomoidea</taxon>
        <taxon>Pentatomidae</taxon>
        <taxon>Pentatominae</taxon>
        <taxon>Nezara</taxon>
    </lineage>
</organism>
<keyword evidence="4" id="KW-1185">Reference proteome</keyword>